<keyword evidence="17 26" id="KW-1133">Transmembrane helix</keyword>
<comment type="caution">
    <text evidence="26">Lacks conserved residue(s) required for the propagation of feature annotation.</text>
</comment>
<feature type="lipid moiety-binding region" description="S-palmitoyl cysteine; by host" evidence="26">
    <location>
        <position position="565"/>
    </location>
</feature>
<evidence type="ECO:0000256" key="16">
    <source>
        <dbReference type="ARBA" id="ARBA00022890"/>
    </source>
</evidence>
<feature type="disulfide bond" evidence="26">
    <location>
        <begin position="489"/>
        <end position="493"/>
    </location>
</feature>
<keyword evidence="24 26" id="KW-1160">Virus entry into host cell</keyword>
<evidence type="ECO:0000256" key="11">
    <source>
        <dbReference type="ARBA" id="ARBA00022692"/>
    </source>
</evidence>
<dbReference type="HAMAP" id="MF_04072">
    <property type="entry name" value="INFV_HEMA"/>
    <property type="match status" value="1"/>
</dbReference>
<dbReference type="GO" id="GO:0055036">
    <property type="term" value="C:virion membrane"/>
    <property type="evidence" value="ECO:0007669"/>
    <property type="project" value="UniProtKB-SubCell"/>
</dbReference>
<dbReference type="GO" id="GO:0016020">
    <property type="term" value="C:membrane"/>
    <property type="evidence" value="ECO:0007669"/>
    <property type="project" value="UniProtKB-UniRule"/>
</dbReference>
<sequence>METIIAFSCTLCLIFAQKLPGSDNSMATLCLGHHAVPNGTLVKTITDDQIEVTNATELVQSSSTGRICNSPHQILDGKNCTLIDALLGDPHCDDFQNKKWDLFVERSTAYSNCYPYYVPDYATLRSLIASSGNLEFTQESFNWTGVAQDGSSYACRRGSVNSFFSRLNWLYNLNYKYPEQNVIMPNNDKFDKLYIWGVHHPGTDKDQTNLYVQASGRVIVSTKRSQQTVIPNIGSRPWVRGVSSIISIYWTIVKPGDILLINSTGNLIAPRGYFKIQSGKSSIMRSDAHIDECNSECITPNGSISNDKPFQNVNKITYGACPRYVKQNTLKLATGMRNVPEKQTRGIFGAIAGFIENGWEGMVDGWYGFRHQNSEGTGQAADLKSTQAAINQITGKLNRVIKKTNEKFHQIEKEFSEVEGRIQDLEKYVEDTKIDLWSYNAELLVALENQHTIDLTDSEMSKLFERTRRQLRENAEDMGNGCFKIYHKCDNACIGSIRNGTYDHDIYRNEALNNRFQIKGIQLKSGYKDWILWISFAISCFLLCVVLLGFIMWACQKGNIRCNICI</sequence>
<keyword evidence="7 26" id="KW-0348">Hemagglutinin</keyword>
<evidence type="ECO:0000256" key="24">
    <source>
        <dbReference type="ARBA" id="ARBA00023296"/>
    </source>
</evidence>
<evidence type="ECO:0000256" key="5">
    <source>
        <dbReference type="ARBA" id="ARBA00022510"/>
    </source>
</evidence>
<dbReference type="GO" id="GO:0020002">
    <property type="term" value="C:host cell plasma membrane"/>
    <property type="evidence" value="ECO:0007669"/>
    <property type="project" value="UniProtKB-SubCell"/>
</dbReference>
<dbReference type="Pfam" id="PF00509">
    <property type="entry name" value="Hemagglutinin"/>
    <property type="match status" value="1"/>
</dbReference>
<dbReference type="Gene3D" id="3.90.20.10">
    <property type="match status" value="1"/>
</dbReference>
<keyword evidence="19 26" id="KW-0564">Palmitate</keyword>
<keyword evidence="13 26" id="KW-0946">Virion</keyword>
<organism evidence="28">
    <name type="scientific">Influenza A virus</name>
    <name type="common">A/swine/Indiana/A01260521/2014(H3N2)</name>
    <dbReference type="NCBI Taxonomy" id="1500564"/>
    <lineage>
        <taxon>Viruses</taxon>
        <taxon>Riboviria</taxon>
        <taxon>Orthornavirae</taxon>
        <taxon>Negarnaviricota</taxon>
        <taxon>Polyploviricotina</taxon>
        <taxon>Insthoviricetes</taxon>
        <taxon>Articulavirales</taxon>
        <taxon>Orthomyxoviridae</taxon>
        <taxon>Alphainfluenzavirus</taxon>
        <taxon>Alphainfluenzavirus influenzae</taxon>
        <taxon>Influenza A virus</taxon>
    </lineage>
</organism>
<keyword evidence="5 26" id="KW-1170">Fusion of virus membrane with host endosomal membrane</keyword>
<reference evidence="28" key="1">
    <citation type="submission" date="2014-05" db="EMBL/GenBank/DDBJ databases">
        <authorList>
            <consortium name="USDA Swine Surveillance"/>
        </authorList>
    </citation>
    <scope>NUCLEOTIDE SEQUENCE</scope>
    <source>
        <strain evidence="28">A/swine/Indiana/A01260521/2014</strain>
    </source>
</reference>
<keyword evidence="11 26" id="KW-0812">Transmembrane</keyword>
<dbReference type="SUPFAM" id="SSF49818">
    <property type="entry name" value="Viral protein domain"/>
    <property type="match status" value="1"/>
</dbReference>
<evidence type="ECO:0000256" key="7">
    <source>
        <dbReference type="ARBA" id="ARBA00022546"/>
    </source>
</evidence>
<gene>
    <name evidence="26 28" type="primary">HA</name>
</gene>
<dbReference type="InterPro" id="IPR000149">
    <property type="entry name" value="Hemagglutn_influenz_A"/>
</dbReference>
<evidence type="ECO:0000256" key="9">
    <source>
        <dbReference type="ARBA" id="ARBA00022581"/>
    </source>
</evidence>
<evidence type="ECO:0000256" key="8">
    <source>
        <dbReference type="ARBA" id="ARBA00022570"/>
    </source>
</evidence>
<accession>A0A060D944</accession>
<evidence type="ECO:0000256" key="17">
    <source>
        <dbReference type="ARBA" id="ARBA00022989"/>
    </source>
</evidence>
<keyword evidence="9 26" id="KW-0945">Host-virus interaction</keyword>
<dbReference type="GO" id="GO:0046761">
    <property type="term" value="P:viral budding from plasma membrane"/>
    <property type="evidence" value="ECO:0007669"/>
    <property type="project" value="UniProtKB-UniRule"/>
</dbReference>
<dbReference type="Gene3D" id="3.90.209.20">
    <property type="match status" value="1"/>
</dbReference>
<keyword evidence="20 26" id="KW-1015">Disulfide bond</keyword>
<keyword evidence="15 26" id="KW-0261">Viral envelope protein</keyword>
<evidence type="ECO:0000256" key="2">
    <source>
        <dbReference type="ARBA" id="ARBA00006321"/>
    </source>
</evidence>
<evidence type="ECO:0000256" key="18">
    <source>
        <dbReference type="ARBA" id="ARBA00023136"/>
    </source>
</evidence>
<evidence type="ECO:0000256" key="10">
    <source>
        <dbReference type="ARBA" id="ARBA00022595"/>
    </source>
</evidence>
<evidence type="ECO:0000256" key="15">
    <source>
        <dbReference type="ARBA" id="ARBA00022879"/>
    </source>
</evidence>
<feature type="disulfide bond" evidence="26">
    <location>
        <begin position="80"/>
        <end position="92"/>
    </location>
</feature>
<evidence type="ECO:0000256" key="20">
    <source>
        <dbReference type="ARBA" id="ARBA00023157"/>
    </source>
</evidence>
<keyword evidence="4 26" id="KW-1168">Fusion of virus membrane with host membrane</keyword>
<evidence type="ECO:0000256" key="14">
    <source>
        <dbReference type="ARBA" id="ARBA00022870"/>
    </source>
</evidence>
<dbReference type="GO" id="GO:0019064">
    <property type="term" value="P:fusion of virus membrane with host plasma membrane"/>
    <property type="evidence" value="ECO:0007669"/>
    <property type="project" value="InterPro"/>
</dbReference>
<dbReference type="GO" id="GO:0039654">
    <property type="term" value="P:fusion of virus membrane with host endosome membrane"/>
    <property type="evidence" value="ECO:0007669"/>
    <property type="project" value="UniProtKB-UniRule"/>
</dbReference>
<keyword evidence="18 26" id="KW-0472">Membrane</keyword>
<keyword evidence="12 26" id="KW-1161">Viral attachment to host cell</keyword>
<dbReference type="GO" id="GO:0046789">
    <property type="term" value="F:host cell surface receptor binding"/>
    <property type="evidence" value="ECO:0007669"/>
    <property type="project" value="UniProtKB-UniRule"/>
</dbReference>
<evidence type="ECO:0000256" key="27">
    <source>
        <dbReference type="RuleBase" id="RU003324"/>
    </source>
</evidence>
<feature type="site" description="Cleavage; by host" evidence="26">
    <location>
        <begin position="345"/>
        <end position="346"/>
    </location>
</feature>
<evidence type="ECO:0000256" key="26">
    <source>
        <dbReference type="HAMAP-Rule" id="MF_04072"/>
    </source>
</evidence>
<evidence type="ECO:0000256" key="23">
    <source>
        <dbReference type="ARBA" id="ARBA00023288"/>
    </source>
</evidence>
<dbReference type="GO" id="GO:0075512">
    <property type="term" value="P:clathrin-dependent endocytosis of virus by host cell"/>
    <property type="evidence" value="ECO:0007669"/>
    <property type="project" value="UniProtKB-UniRule"/>
</dbReference>
<evidence type="ECO:0000256" key="1">
    <source>
        <dbReference type="ARBA" id="ARBA00004310"/>
    </source>
</evidence>
<comment type="function">
    <text evidence="25 27">Binds to sialic acid-containing receptors on the cell surface, bringing about the attachment of the virus particle to the cell. This attachment induces virion internalization of about two third of the virus particles through clathrin-dependent endocytosis and about one third through a clathrin- and caveolin-independent pathway. Plays a major role in the determination of host range restriction and virulence. Class I viral fusion protein. Responsible for penetration of the virus into the cell cytoplasm by mediating the fusion of the membrane of the endocytosed virus particle with the endosomal membrane. Low pH in endosomes induces an irreversible conformational change in HA2, releasing the fusion hydrophobic peptide. Several trimers are required to form a competent fusion pore.</text>
</comment>
<keyword evidence="8 26" id="KW-1165">Clathrin-mediated endocytosis of virus by host</keyword>
<name>A0A060D944_9INFA</name>
<feature type="disulfide bond" evidence="26">
    <location>
        <begin position="297"/>
        <end position="321"/>
    </location>
</feature>
<comment type="subunit">
    <text evidence="3 26 27">Homotrimer of disulfide-linked HA1-HA2.</text>
</comment>
<dbReference type="GO" id="GO:0019062">
    <property type="term" value="P:virion attachment to host cell"/>
    <property type="evidence" value="ECO:0007669"/>
    <property type="project" value="UniProtKB-KW"/>
</dbReference>
<dbReference type="InterPro" id="IPR001364">
    <property type="entry name" value="Hemagglutn_influenz_A/B"/>
</dbReference>
<evidence type="ECO:0000256" key="21">
    <source>
        <dbReference type="ARBA" id="ARBA00023180"/>
    </source>
</evidence>
<dbReference type="FunFam" id="3.90.209.20:FF:000001">
    <property type="entry name" value="Hemagglutinin"/>
    <property type="match status" value="1"/>
</dbReference>
<keyword evidence="10 26" id="KW-1162">Viral penetration into host cytoplasm</keyword>
<dbReference type="InterPro" id="IPR008980">
    <property type="entry name" value="Capsid_hemagglutn"/>
</dbReference>
<keyword evidence="16 26" id="KW-1164">Virus endocytosis by host</keyword>
<keyword evidence="26" id="KW-0732">Signal</keyword>
<evidence type="ECO:0000256" key="3">
    <source>
        <dbReference type="ARBA" id="ARBA00011292"/>
    </source>
</evidence>
<protein>
    <recommendedName>
        <fullName evidence="26">Hemagglutinin</fullName>
    </recommendedName>
    <component>
        <recommendedName>
            <fullName evidence="26">Hemagglutinin HA1 chain</fullName>
        </recommendedName>
    </component>
    <component>
        <recommendedName>
            <fullName evidence="26">Hemagglutinin HA2 chain</fullName>
        </recommendedName>
    </component>
</protein>
<evidence type="ECO:0000256" key="19">
    <source>
        <dbReference type="ARBA" id="ARBA00023139"/>
    </source>
</evidence>
<comment type="similarity">
    <text evidence="2 26 27">Belongs to the influenza viruses hemagglutinin family.</text>
</comment>
<keyword evidence="22 26" id="KW-1167">Clathrin- and caveolin-independent endocytosis of virus by host</keyword>
<evidence type="ECO:0000256" key="4">
    <source>
        <dbReference type="ARBA" id="ARBA00022506"/>
    </source>
</evidence>
<dbReference type="EMBL" id="KJ842336">
    <property type="protein sequence ID" value="AIB06173.1"/>
    <property type="molecule type" value="Viral_cRNA"/>
</dbReference>
<dbReference type="SUPFAM" id="SSF58064">
    <property type="entry name" value="Influenza hemagglutinin (stalk)"/>
    <property type="match status" value="1"/>
</dbReference>
<dbReference type="PRINTS" id="PR00329">
    <property type="entry name" value="HEMAGGLUTN12"/>
</dbReference>
<feature type="transmembrane region" description="Helical" evidence="26">
    <location>
        <begin position="530"/>
        <end position="554"/>
    </location>
</feature>
<keyword evidence="14 26" id="KW-1043">Host membrane</keyword>
<comment type="PTM">
    <text evidence="26">Palmitoylated.</text>
</comment>
<feature type="lipid moiety-binding region" description="S-palmitoyl cysteine; by host" evidence="26">
    <location>
        <position position="562"/>
    </location>
</feature>
<evidence type="ECO:0000256" key="22">
    <source>
        <dbReference type="ARBA" id="ARBA00023261"/>
    </source>
</evidence>
<dbReference type="FunFam" id="3.90.20.10:FF:000001">
    <property type="entry name" value="Hemagglutinin"/>
    <property type="match status" value="1"/>
</dbReference>
<comment type="PTM">
    <text evidence="26">In natural infection, inactive HA is matured into HA1 and HA2 outside the cell by one or more trypsin-like, arginine-specific endoprotease secreted by the bronchial epithelial cells. One identified protease that may be involved in this process is secreted in lungs by club cells.</text>
</comment>
<feature type="lipid moiety-binding region" description="S-palmitoyl cysteine; by host" evidence="26">
    <location>
        <position position="555"/>
    </location>
</feature>
<keyword evidence="6 26" id="KW-1032">Host cell membrane</keyword>
<evidence type="ECO:0000256" key="6">
    <source>
        <dbReference type="ARBA" id="ARBA00022511"/>
    </source>
</evidence>
<dbReference type="PRINTS" id="PR00330">
    <property type="entry name" value="HEMAGGLUTN1"/>
</dbReference>
<dbReference type="InterPro" id="IPR013828">
    <property type="entry name" value="Hemagglutn_HA1_a/b_dom_sf"/>
</dbReference>
<keyword evidence="21 26" id="KW-0325">Glycoprotein</keyword>
<keyword evidence="23 26" id="KW-0449">Lipoprotein</keyword>
<proteinExistence type="inferred from homology"/>
<evidence type="ECO:0000313" key="28">
    <source>
        <dbReference type="EMBL" id="AIB06173.1"/>
    </source>
</evidence>
<dbReference type="GO" id="GO:0019031">
    <property type="term" value="C:viral envelope"/>
    <property type="evidence" value="ECO:0007669"/>
    <property type="project" value="UniProtKB-UniRule"/>
</dbReference>
<comment type="subcellular location">
    <subcellularLocation>
        <location evidence="1 26">Host apical cell membrane</location>
        <topology evidence="1 26">Single-pass type I membrane protein</topology>
    </subcellularLocation>
    <subcellularLocation>
        <location evidence="26">Virion membrane</location>
        <topology evidence="26">Single-pass type I membrane protein</topology>
    </subcellularLocation>
    <text evidence="26">Targeted to the apical plasma membrane in epithelial polarized cells through a signal present in the transmembrane domain. Associated with glycosphingolipid- and cholesterol-enriched detergent-resistant lipid rafts.</text>
</comment>
<evidence type="ECO:0000256" key="25">
    <source>
        <dbReference type="ARBA" id="ARBA00059860"/>
    </source>
</evidence>
<evidence type="ECO:0000256" key="13">
    <source>
        <dbReference type="ARBA" id="ARBA00022844"/>
    </source>
</evidence>
<comment type="function">
    <text evidence="26">Binds to sialic acid-containing receptors on the cell surface, bringing about the attachment of the virus particle to the cell. This attachment induces virion internalization either through clathrin-dependent endocytosis or through clathrin- and caveolin-independent pathway. Plays a major role in the determination of host range restriction and virulence. Class I viral fusion protein. Responsible for penetration of the virus into the cell cytoplasm by mediating the fusion of the membrane of the endocytosed virus particle with the endosomal membrane. Low pH in endosomes induces an irreversible conformational change in HA2, releasing the fusion hydrophobic peptide. Several trimers are required to form a competent fusion pore.</text>
</comment>
<evidence type="ECO:0000256" key="12">
    <source>
        <dbReference type="ARBA" id="ARBA00022804"/>
    </source>
</evidence>